<evidence type="ECO:0000313" key="4">
    <source>
        <dbReference type="Proteomes" id="UP000636010"/>
    </source>
</evidence>
<feature type="transmembrane region" description="Helical" evidence="2">
    <location>
        <begin position="142"/>
        <end position="163"/>
    </location>
</feature>
<accession>A0ABQ1N5C0</accession>
<protein>
    <recommendedName>
        <fullName evidence="5">DUF1640 domain-containing protein</fullName>
    </recommendedName>
</protein>
<keyword evidence="2" id="KW-0812">Transmembrane</keyword>
<name>A0ABQ1N5C0_9BACT</name>
<keyword evidence="4" id="KW-1185">Reference proteome</keyword>
<feature type="coiled-coil region" evidence="1">
    <location>
        <begin position="84"/>
        <end position="132"/>
    </location>
</feature>
<reference evidence="4" key="1">
    <citation type="journal article" date="2019" name="Int. J. Syst. Evol. Microbiol.">
        <title>The Global Catalogue of Microorganisms (GCM) 10K type strain sequencing project: providing services to taxonomists for standard genome sequencing and annotation.</title>
        <authorList>
            <consortium name="The Broad Institute Genomics Platform"/>
            <consortium name="The Broad Institute Genome Sequencing Center for Infectious Disease"/>
            <person name="Wu L."/>
            <person name="Ma J."/>
        </authorList>
    </citation>
    <scope>NUCLEOTIDE SEQUENCE [LARGE SCALE GENOMIC DNA]</scope>
    <source>
        <strain evidence="4">CGMCC 1.10832</strain>
    </source>
</reference>
<comment type="caution">
    <text evidence="3">The sequence shown here is derived from an EMBL/GenBank/DDBJ whole genome shotgun (WGS) entry which is preliminary data.</text>
</comment>
<evidence type="ECO:0000256" key="1">
    <source>
        <dbReference type="SAM" id="Coils"/>
    </source>
</evidence>
<dbReference type="RefSeq" id="WP_188466721.1">
    <property type="nucleotide sequence ID" value="NZ_BAABHU010000014.1"/>
</dbReference>
<evidence type="ECO:0000313" key="3">
    <source>
        <dbReference type="EMBL" id="GGC49264.1"/>
    </source>
</evidence>
<sequence>MTEDINKLIDINLNLICSHKSQFSIYDFQNLKGDRIGMRTECKLFSDEMEERDLIKRSNEFCTVKEFGLRVHSSGGWLKYKFEKEESERIKEVERRDSEKLEHEIKLLQKDNLKYQSKIRLQESRIRNLNEQLKIINLLKSYWWLIATFIGVGMALRELLLIIL</sequence>
<evidence type="ECO:0008006" key="5">
    <source>
        <dbReference type="Google" id="ProtNLM"/>
    </source>
</evidence>
<gene>
    <name evidence="3" type="ORF">GCM10011506_38580</name>
</gene>
<dbReference type="EMBL" id="BMEC01000014">
    <property type="protein sequence ID" value="GGC49264.1"/>
    <property type="molecule type" value="Genomic_DNA"/>
</dbReference>
<keyword evidence="1" id="KW-0175">Coiled coil</keyword>
<keyword evidence="2" id="KW-1133">Transmembrane helix</keyword>
<evidence type="ECO:0000256" key="2">
    <source>
        <dbReference type="SAM" id="Phobius"/>
    </source>
</evidence>
<keyword evidence="2" id="KW-0472">Membrane</keyword>
<organism evidence="3 4">
    <name type="scientific">Marivirga lumbricoides</name>
    <dbReference type="NCBI Taxonomy" id="1046115"/>
    <lineage>
        <taxon>Bacteria</taxon>
        <taxon>Pseudomonadati</taxon>
        <taxon>Bacteroidota</taxon>
        <taxon>Cytophagia</taxon>
        <taxon>Cytophagales</taxon>
        <taxon>Marivirgaceae</taxon>
        <taxon>Marivirga</taxon>
    </lineage>
</organism>
<proteinExistence type="predicted"/>
<dbReference type="Proteomes" id="UP000636010">
    <property type="component" value="Unassembled WGS sequence"/>
</dbReference>